<evidence type="ECO:0000256" key="1">
    <source>
        <dbReference type="SAM" id="MobiDB-lite"/>
    </source>
</evidence>
<dbReference type="RefSeq" id="WP_020866623.1">
    <property type="nucleotide sequence ID" value="NZ_CP157809.1"/>
</dbReference>
<accession>A0ABR6LH16</accession>
<keyword evidence="3" id="KW-1185">Reference proteome</keyword>
<organism evidence="2 3">
    <name type="scientific">Streptomyces rapamycinicus</name>
    <dbReference type="NCBI Taxonomy" id="1226757"/>
    <lineage>
        <taxon>Bacteria</taxon>
        <taxon>Bacillati</taxon>
        <taxon>Actinomycetota</taxon>
        <taxon>Actinomycetes</taxon>
        <taxon>Kitasatosporales</taxon>
        <taxon>Streptomycetaceae</taxon>
        <taxon>Streptomyces</taxon>
        <taxon>Streptomyces violaceusniger group</taxon>
    </lineage>
</organism>
<proteinExistence type="predicted"/>
<dbReference type="EMBL" id="JACHNG010000001">
    <property type="protein sequence ID" value="MBB4780709.1"/>
    <property type="molecule type" value="Genomic_DNA"/>
</dbReference>
<gene>
    <name evidence="2" type="ORF">BJY27_001670</name>
</gene>
<evidence type="ECO:0000313" key="3">
    <source>
        <dbReference type="Proteomes" id="UP000530530"/>
    </source>
</evidence>
<feature type="region of interest" description="Disordered" evidence="1">
    <location>
        <begin position="1"/>
        <end position="46"/>
    </location>
</feature>
<protein>
    <submittedName>
        <fullName evidence="2">Uncharacterized protein</fullName>
    </submittedName>
</protein>
<evidence type="ECO:0000313" key="2">
    <source>
        <dbReference type="EMBL" id="MBB4780709.1"/>
    </source>
</evidence>
<feature type="compositionally biased region" description="Low complexity" evidence="1">
    <location>
        <begin position="19"/>
        <end position="34"/>
    </location>
</feature>
<sequence>MSTTPATPEASPRRKAAHPVHSSSNPSATSVPSVANSSSGPAHEGA</sequence>
<dbReference type="Proteomes" id="UP000530530">
    <property type="component" value="Unassembled WGS sequence"/>
</dbReference>
<name>A0ABR6LH16_9ACTN</name>
<comment type="caution">
    <text evidence="2">The sequence shown here is derived from an EMBL/GenBank/DDBJ whole genome shotgun (WGS) entry which is preliminary data.</text>
</comment>
<reference evidence="2 3" key="1">
    <citation type="submission" date="2020-08" db="EMBL/GenBank/DDBJ databases">
        <title>Sequencing the genomes of 1000 actinobacteria strains.</title>
        <authorList>
            <person name="Klenk H.-P."/>
        </authorList>
    </citation>
    <scope>NUCLEOTIDE SEQUENCE [LARGE SCALE GENOMIC DNA]</scope>
    <source>
        <strain evidence="2 3">DSM 41530</strain>
    </source>
</reference>